<feature type="compositionally biased region" description="Basic residues" evidence="1">
    <location>
        <begin position="1"/>
        <end position="11"/>
    </location>
</feature>
<proteinExistence type="predicted"/>
<sequence length="119" mass="13038">MDIRPMKHRFSVGKFTSSMSNAKPSGNWSSGRLKWQKPRTLSPRPPSSRWWRWSPGSPRPPGSSPGSSSWPSAWRSGSGTPGDGVTRGSQVRRLTVTVARRPSGTLATMMPIRKMTASS</sequence>
<gene>
    <name evidence="2" type="ORF">MMEN_LOCUS13596</name>
</gene>
<dbReference type="OrthoDB" id="10255091at2759"/>
<protein>
    <submittedName>
        <fullName evidence="2">(Atlantic silverside) hypothetical protein</fullName>
    </submittedName>
</protein>
<organism evidence="2 3">
    <name type="scientific">Menidia menidia</name>
    <name type="common">Atlantic silverside</name>
    <dbReference type="NCBI Taxonomy" id="238744"/>
    <lineage>
        <taxon>Eukaryota</taxon>
        <taxon>Metazoa</taxon>
        <taxon>Chordata</taxon>
        <taxon>Craniata</taxon>
        <taxon>Vertebrata</taxon>
        <taxon>Euteleostomi</taxon>
        <taxon>Actinopterygii</taxon>
        <taxon>Neopterygii</taxon>
        <taxon>Teleostei</taxon>
        <taxon>Neoteleostei</taxon>
        <taxon>Acanthomorphata</taxon>
        <taxon>Ovalentaria</taxon>
        <taxon>Atherinomorphae</taxon>
        <taxon>Atheriniformes</taxon>
        <taxon>Atherinopsidae</taxon>
        <taxon>Menidiinae</taxon>
        <taxon>Menidia</taxon>
    </lineage>
</organism>
<dbReference type="EMBL" id="CAJRST010015557">
    <property type="protein sequence ID" value="CAG5934255.1"/>
    <property type="molecule type" value="Genomic_DNA"/>
</dbReference>
<feature type="compositionally biased region" description="Low complexity" evidence="1">
    <location>
        <begin position="47"/>
        <end position="56"/>
    </location>
</feature>
<comment type="caution">
    <text evidence="2">The sequence shown here is derived from an EMBL/GenBank/DDBJ whole genome shotgun (WGS) entry which is preliminary data.</text>
</comment>
<feature type="non-terminal residue" evidence="2">
    <location>
        <position position="1"/>
    </location>
</feature>
<dbReference type="Proteomes" id="UP000677803">
    <property type="component" value="Unassembled WGS sequence"/>
</dbReference>
<keyword evidence="3" id="KW-1185">Reference proteome</keyword>
<evidence type="ECO:0000256" key="1">
    <source>
        <dbReference type="SAM" id="MobiDB-lite"/>
    </source>
</evidence>
<dbReference type="AlphaFoldDB" id="A0A8S4BBG4"/>
<evidence type="ECO:0000313" key="3">
    <source>
        <dbReference type="Proteomes" id="UP000677803"/>
    </source>
</evidence>
<feature type="compositionally biased region" description="Polar residues" evidence="1">
    <location>
        <begin position="14"/>
        <end position="30"/>
    </location>
</feature>
<reference evidence="2" key="1">
    <citation type="submission" date="2021-05" db="EMBL/GenBank/DDBJ databases">
        <authorList>
            <person name="Tigano A."/>
        </authorList>
    </citation>
    <scope>NUCLEOTIDE SEQUENCE</scope>
</reference>
<accession>A0A8S4BBG4</accession>
<feature type="region of interest" description="Disordered" evidence="1">
    <location>
        <begin position="1"/>
        <end position="119"/>
    </location>
</feature>
<evidence type="ECO:0000313" key="2">
    <source>
        <dbReference type="EMBL" id="CAG5934255.1"/>
    </source>
</evidence>
<feature type="compositionally biased region" description="Low complexity" evidence="1">
    <location>
        <begin position="64"/>
        <end position="78"/>
    </location>
</feature>
<name>A0A8S4BBG4_9TELE</name>